<feature type="domain" description="Methanogenesis regulatory protein FilR1 middle" evidence="1">
    <location>
        <begin position="124"/>
        <end position="253"/>
    </location>
</feature>
<proteinExistence type="predicted"/>
<evidence type="ECO:0000259" key="2">
    <source>
        <dbReference type="Pfam" id="PF25213"/>
    </source>
</evidence>
<feature type="domain" description="HVO-A0261-like N-terminal" evidence="2">
    <location>
        <begin position="11"/>
        <end position="88"/>
    </location>
</feature>
<dbReference type="InterPro" id="IPR013561">
    <property type="entry name" value="FilR1_middle_dom"/>
</dbReference>
<dbReference type="RefSeq" id="WP_151162822.1">
    <property type="nucleotide sequence ID" value="NZ_WKJO01000001.1"/>
</dbReference>
<dbReference type="Pfam" id="PF08350">
    <property type="entry name" value="FilR1_middle"/>
    <property type="match status" value="1"/>
</dbReference>
<dbReference type="Proteomes" id="UP000439022">
    <property type="component" value="Unassembled WGS sequence"/>
</dbReference>
<dbReference type="Pfam" id="PF25213">
    <property type="entry name" value="HVO_A0261_N"/>
    <property type="match status" value="1"/>
</dbReference>
<comment type="caution">
    <text evidence="3">The sequence shown here is derived from an EMBL/GenBank/DDBJ whole genome shotgun (WGS) entry which is preliminary data.</text>
</comment>
<name>A0A6A8GHI7_9EURY</name>
<protein>
    <submittedName>
        <fullName evidence="3">ArsR family transcriptional regulator</fullName>
    </submittedName>
</protein>
<reference evidence="3 4" key="1">
    <citation type="submission" date="2019-11" db="EMBL/GenBank/DDBJ databases">
        <title>Whole genome sequence of Haloferax sp. MBLA0076.</title>
        <authorList>
            <person name="Seo M.-J."/>
            <person name="Cho E.-S."/>
        </authorList>
    </citation>
    <scope>NUCLEOTIDE SEQUENCE [LARGE SCALE GENOMIC DNA]</scope>
    <source>
        <strain evidence="3 4">MBLA0076</strain>
    </source>
</reference>
<organism evidence="3 4">
    <name type="scientific">Haloferax litoreum</name>
    <dbReference type="NCBI Taxonomy" id="2666140"/>
    <lineage>
        <taxon>Archaea</taxon>
        <taxon>Methanobacteriati</taxon>
        <taxon>Methanobacteriota</taxon>
        <taxon>Stenosarchaea group</taxon>
        <taxon>Halobacteria</taxon>
        <taxon>Halobacteriales</taxon>
        <taxon>Haloferacaceae</taxon>
        <taxon>Haloferax</taxon>
    </lineage>
</organism>
<dbReference type="InterPro" id="IPR036390">
    <property type="entry name" value="WH_DNA-bd_sf"/>
</dbReference>
<evidence type="ECO:0000313" key="3">
    <source>
        <dbReference type="EMBL" id="MRX22309.1"/>
    </source>
</evidence>
<evidence type="ECO:0000259" key="1">
    <source>
        <dbReference type="Pfam" id="PF08350"/>
    </source>
</evidence>
<accession>A0A6A8GHI7</accession>
<dbReference type="EMBL" id="WKJO01000001">
    <property type="protein sequence ID" value="MRX22309.1"/>
    <property type="molecule type" value="Genomic_DNA"/>
</dbReference>
<dbReference type="Gene3D" id="1.10.10.10">
    <property type="entry name" value="Winged helix-like DNA-binding domain superfamily/Winged helix DNA-binding domain"/>
    <property type="match status" value="1"/>
</dbReference>
<sequence>MTQHPTDHGEALLSLLVRRSSFLEALAERPRDKRTLAEDLETSRSTVDRVLRDLMDAGFVRHTEGVYELTLLGRCLLEAFGRYERTIDGVSSAQELLEMLPPDAPIDPVFFAGARVHTPSPEIPDSVIQQLFASVKDSSTFYGIAPVALVGQLRAFTEAANDGGTTVEMLIADELFWKLVDGPDSREVIVDQVERESANIYRGEVPFNFGLWVVDDEAGIAVYTDSGIGGLALNETDEAISWARDLFESLRKDAELVTVSSIDEQSPGETE</sequence>
<evidence type="ECO:0000313" key="4">
    <source>
        <dbReference type="Proteomes" id="UP000439022"/>
    </source>
</evidence>
<dbReference type="InterPro" id="IPR036388">
    <property type="entry name" value="WH-like_DNA-bd_sf"/>
</dbReference>
<dbReference type="SUPFAM" id="SSF46785">
    <property type="entry name" value="Winged helix' DNA-binding domain"/>
    <property type="match status" value="1"/>
</dbReference>
<dbReference type="AlphaFoldDB" id="A0A6A8GHI7"/>
<dbReference type="InterPro" id="IPR057527">
    <property type="entry name" value="HVO_A0261-like_N"/>
</dbReference>
<keyword evidence="4" id="KW-1185">Reference proteome</keyword>
<gene>
    <name evidence="3" type="ORF">GJR96_10115</name>
</gene>